<dbReference type="PROSITE" id="PS51450">
    <property type="entry name" value="LRR"/>
    <property type="match status" value="1"/>
</dbReference>
<evidence type="ECO:0000256" key="3">
    <source>
        <dbReference type="ARBA" id="ARBA00009432"/>
    </source>
</evidence>
<keyword evidence="9" id="KW-0472">Membrane</keyword>
<feature type="domain" description="Internalin I Ig-like" evidence="11">
    <location>
        <begin position="876"/>
        <end position="950"/>
    </location>
</feature>
<comment type="similarity">
    <text evidence="3">Belongs to the internalin family.</text>
</comment>
<comment type="subcellular location">
    <subcellularLocation>
        <location evidence="1">Cell envelope</location>
    </subcellularLocation>
    <subcellularLocation>
        <location evidence="2">Secreted</location>
    </subcellularLocation>
</comment>
<dbReference type="InterPro" id="IPR014755">
    <property type="entry name" value="Cu-Rt/internalin_Ig-like"/>
</dbReference>
<keyword evidence="6" id="KW-0732">Signal</keyword>
<evidence type="ECO:0000256" key="9">
    <source>
        <dbReference type="SAM" id="Phobius"/>
    </source>
</evidence>
<dbReference type="SUPFAM" id="SSF52058">
    <property type="entry name" value="L domain-like"/>
    <property type="match status" value="2"/>
</dbReference>
<feature type="domain" description="Internalin I Ig-like" evidence="11">
    <location>
        <begin position="796"/>
        <end position="870"/>
    </location>
</feature>
<dbReference type="InterPro" id="IPR012569">
    <property type="entry name" value="Inl_IR"/>
</dbReference>
<dbReference type="SUPFAM" id="SSF81296">
    <property type="entry name" value="E set domains"/>
    <property type="match status" value="1"/>
</dbReference>
<sequence>MKSKAKYIIIVGVVLFQSLVAYPLITMAEENDSKSVNIETTLEPKEVESTTSETEMEASTKEVVEEKTSQKSIITNNLTQEKSVLQAGETYESTFPDAALATVIAKAATGSEDITQEVSQTDLNKITSLTATSKGIVDLTGINLLSKLAYLSMSGNQISDISALNGLANLSNLNVSSNQITSFNLNANSNLPMLNTVDIRSNDLNNINVQDQSKLRTIKCDTGSSSELTEVMLKNLPTLIAASNSSNPVADDIAFSSTPGLSKVILENLPSTSSSVQLDHCVIEELVINNLPKVSIVTINNNKITTLEGLEDLATLSSLNAGNNELTEIENMHTFPSLQTLNLSSNALTNMVMNQATAEKFPLLRTMDIRSNILIKIDIQNQSKLATIICDTGSSSELIEVTLKNLPELIAASNGSNQVKDDIAFSSTPGLSKVILENLPSTSSSVQLDRCVIEELVINNLPKVSIVTINNNKITTLEGLEDLAALSSLNAGNNELTEIESMHAFPKLQTLTLISNKLTSIILNQATANGTPNLTSIDSRSNDLTKIDIQDQPKLTKIICDTGSSAELTELTLRNLPELIAASNGSNAVSDDIAFSATPGLSKVTLENLLATNVTIQLDHCVIEELVINNVPQVAFIYINNNKITTLEGLGNLTAVTNLNAENNELTELENIPAFPKLKTLTVNNNHISVLPTSLKTKNPVLTTLSATNQTITLKQKVIVSDLVLDNEVKNFGQTTTAKSISNNGTYQNNQVTWLFEDVQGVNAVDYQFSEPIQEATIQGTFSGKVTQPIKVSTVPVITADTEMTYPKNATISEAAFFKDISASVTDDAILTSDFESVVDFVKAGTYEVTLNAMNEDGVEAVSVTVLVHIAKSPAPVITADKEITYTQSTEVSTTEFLVAIHATTNDGSPIESDLDTTVNWSKVGDYTVTLSATNEDGVEAIPVKVAVHIVEPPAPTISNVIFDVDGVQTTESHEVGELVSEPLTPTKEGYTFIGWYDEKTGGNKWDFTTDKMPGYNITLYAQFSKDTNKGEDGDGGKASVASSMEVTPSGQSQSENSKNSSNIKLPATGDDNATVLLVGLGLLILGLFIRLTQKNILNKRRCNWLLLLFWIRR</sequence>
<dbReference type="Proteomes" id="UP000406081">
    <property type="component" value="Unassembled WGS sequence"/>
</dbReference>
<dbReference type="InterPro" id="IPR044056">
    <property type="entry name" value="InlI_Ig-like"/>
</dbReference>
<dbReference type="InterPro" id="IPR003591">
    <property type="entry name" value="Leu-rich_rpt_typical-subtyp"/>
</dbReference>
<dbReference type="AlphaFoldDB" id="A0AAN3BKQ8"/>
<name>A0AAN3BKQ8_LISMN</name>
<feature type="domain" description="Internalin Ig-like inter-repeat region" evidence="10">
    <location>
        <begin position="733"/>
        <end position="791"/>
    </location>
</feature>
<evidence type="ECO:0000256" key="7">
    <source>
        <dbReference type="ARBA" id="ARBA00022737"/>
    </source>
</evidence>
<proteinExistence type="inferred from homology"/>
<dbReference type="InterPro" id="IPR013378">
    <property type="entry name" value="InlB-like_B-rpt"/>
</dbReference>
<dbReference type="SMART" id="SM00365">
    <property type="entry name" value="LRR_SD22"/>
    <property type="match status" value="8"/>
</dbReference>
<keyword evidence="9" id="KW-1133">Transmembrane helix</keyword>
<evidence type="ECO:0000256" key="8">
    <source>
        <dbReference type="SAM" id="MobiDB-lite"/>
    </source>
</evidence>
<dbReference type="GO" id="GO:0005576">
    <property type="term" value="C:extracellular region"/>
    <property type="evidence" value="ECO:0007669"/>
    <property type="project" value="UniProtKB-SubCell"/>
</dbReference>
<organism evidence="12 13">
    <name type="scientific">Listeria monocytogenes</name>
    <dbReference type="NCBI Taxonomy" id="1639"/>
    <lineage>
        <taxon>Bacteria</taxon>
        <taxon>Bacillati</taxon>
        <taxon>Bacillota</taxon>
        <taxon>Bacilli</taxon>
        <taxon>Bacillales</taxon>
        <taxon>Listeriaceae</taxon>
        <taxon>Listeria</taxon>
    </lineage>
</organism>
<keyword evidence="7" id="KW-0677">Repeat</keyword>
<keyword evidence="5" id="KW-0433">Leucine-rich repeat</keyword>
<evidence type="ECO:0000256" key="6">
    <source>
        <dbReference type="ARBA" id="ARBA00022729"/>
    </source>
</evidence>
<keyword evidence="4" id="KW-0964">Secreted</keyword>
<dbReference type="GO" id="GO:0030313">
    <property type="term" value="C:cell envelope"/>
    <property type="evidence" value="ECO:0007669"/>
    <property type="project" value="UniProtKB-SubCell"/>
</dbReference>
<accession>A0AAN3BKQ8</accession>
<dbReference type="SMART" id="SM00369">
    <property type="entry name" value="LRR_TYP"/>
    <property type="match status" value="7"/>
</dbReference>
<evidence type="ECO:0000256" key="2">
    <source>
        <dbReference type="ARBA" id="ARBA00004613"/>
    </source>
</evidence>
<dbReference type="InterPro" id="IPR032675">
    <property type="entry name" value="LRR_dom_sf"/>
</dbReference>
<dbReference type="Pfam" id="PF08191">
    <property type="entry name" value="LRR_adjacent"/>
    <property type="match status" value="1"/>
</dbReference>
<keyword evidence="9" id="KW-0812">Transmembrane</keyword>
<evidence type="ECO:0000256" key="5">
    <source>
        <dbReference type="ARBA" id="ARBA00022614"/>
    </source>
</evidence>
<comment type="caution">
    <text evidence="12">The sequence shown here is derived from an EMBL/GenBank/DDBJ whole genome shotgun (WGS) entry which is preliminary data.</text>
</comment>
<dbReference type="SMART" id="SM00364">
    <property type="entry name" value="LRR_BAC"/>
    <property type="match status" value="6"/>
</dbReference>
<dbReference type="Gene3D" id="2.60.40.1220">
    <property type="match status" value="1"/>
</dbReference>
<dbReference type="NCBIfam" id="TIGR02543">
    <property type="entry name" value="List_Bact_rpt"/>
    <property type="match status" value="1"/>
</dbReference>
<dbReference type="Gene3D" id="3.80.10.10">
    <property type="entry name" value="Ribonuclease Inhibitor"/>
    <property type="match status" value="3"/>
</dbReference>
<dbReference type="Gene3D" id="2.60.40.4270">
    <property type="entry name" value="Listeria-Bacteroides repeat domain"/>
    <property type="match status" value="1"/>
</dbReference>
<dbReference type="Pfam" id="PF09479">
    <property type="entry name" value="Flg_new"/>
    <property type="match status" value="1"/>
</dbReference>
<dbReference type="InterPro" id="IPR001611">
    <property type="entry name" value="Leu-rich_rpt"/>
</dbReference>
<dbReference type="InterPro" id="IPR042229">
    <property type="entry name" value="Listeria/Bacterioides_rpt_sf"/>
</dbReference>
<protein>
    <submittedName>
        <fullName evidence="12">LPXTG cell wall anchor domain-containing protein</fullName>
    </submittedName>
</protein>
<evidence type="ECO:0000259" key="11">
    <source>
        <dbReference type="Pfam" id="PF18981"/>
    </source>
</evidence>
<feature type="region of interest" description="Disordered" evidence="8">
    <location>
        <begin position="1029"/>
        <end position="1066"/>
    </location>
</feature>
<dbReference type="InterPro" id="IPR013783">
    <property type="entry name" value="Ig-like_fold"/>
</dbReference>
<dbReference type="EMBL" id="AABAIH010000005">
    <property type="protein sequence ID" value="EAG0995513.1"/>
    <property type="molecule type" value="Genomic_DNA"/>
</dbReference>
<dbReference type="InterPro" id="IPR050836">
    <property type="entry name" value="SDS22/Internalin_LRR"/>
</dbReference>
<dbReference type="NCBIfam" id="TIGR01167">
    <property type="entry name" value="LPXTG_anchor"/>
    <property type="match status" value="1"/>
</dbReference>
<evidence type="ECO:0000313" key="13">
    <source>
        <dbReference type="Proteomes" id="UP000406081"/>
    </source>
</evidence>
<dbReference type="Pfam" id="PF18981">
    <property type="entry name" value="InlK_D3"/>
    <property type="match status" value="2"/>
</dbReference>
<dbReference type="NCBIfam" id="NF033932">
    <property type="entry name" value="LapB_rpt_80"/>
    <property type="match status" value="3"/>
</dbReference>
<dbReference type="PANTHER" id="PTHR46652">
    <property type="entry name" value="LEUCINE-RICH REPEAT AND IQ DOMAIN-CONTAINING PROTEIN 1-RELATED"/>
    <property type="match status" value="1"/>
</dbReference>
<reference evidence="12 13" key="1">
    <citation type="submission" date="2018-06" db="EMBL/GenBank/DDBJ databases">
        <authorList>
            <consortium name="GenomeTrakr: Next Generation Sequencing Network for Food Pathogen Tracability"/>
        </authorList>
    </citation>
    <scope>NUCLEOTIDE SEQUENCE [LARGE SCALE GENOMIC DNA]</scope>
    <source>
        <strain evidence="12 13">ARS-CC9329</strain>
    </source>
</reference>
<dbReference type="Gene3D" id="2.60.40.10">
    <property type="entry name" value="Immunoglobulins"/>
    <property type="match status" value="2"/>
</dbReference>
<evidence type="ECO:0000256" key="4">
    <source>
        <dbReference type="ARBA" id="ARBA00022525"/>
    </source>
</evidence>
<evidence type="ECO:0000259" key="10">
    <source>
        <dbReference type="Pfam" id="PF08191"/>
    </source>
</evidence>
<evidence type="ECO:0000256" key="1">
    <source>
        <dbReference type="ARBA" id="ARBA00004196"/>
    </source>
</evidence>
<gene>
    <name evidence="12" type="ORF">A3R20_12980</name>
</gene>
<feature type="compositionally biased region" description="Low complexity" evidence="8">
    <location>
        <begin position="1050"/>
        <end position="1063"/>
    </location>
</feature>
<dbReference type="InterPro" id="IPR014756">
    <property type="entry name" value="Ig_E-set"/>
</dbReference>
<dbReference type="PANTHER" id="PTHR46652:SF3">
    <property type="entry name" value="LEUCINE-RICH REPEAT-CONTAINING PROTEIN 9"/>
    <property type="match status" value="1"/>
</dbReference>
<feature type="transmembrane region" description="Helical" evidence="9">
    <location>
        <begin position="1074"/>
        <end position="1092"/>
    </location>
</feature>
<evidence type="ECO:0000313" key="12">
    <source>
        <dbReference type="EMBL" id="EAG0995513.1"/>
    </source>
</evidence>